<evidence type="ECO:0000256" key="8">
    <source>
        <dbReference type="RuleBase" id="RU000609"/>
    </source>
</evidence>
<evidence type="ECO:0000256" key="1">
    <source>
        <dbReference type="ARBA" id="ARBA00005765"/>
    </source>
</evidence>
<dbReference type="GO" id="GO:0042732">
    <property type="term" value="P:D-xylose metabolic process"/>
    <property type="evidence" value="ECO:0007669"/>
    <property type="project" value="UniProtKB-KW"/>
</dbReference>
<dbReference type="PANTHER" id="PTHR48408:SF1">
    <property type="entry name" value="XYLOSE ISOMERASE"/>
    <property type="match status" value="1"/>
</dbReference>
<proteinExistence type="inferred from homology"/>
<evidence type="ECO:0000256" key="4">
    <source>
        <dbReference type="ARBA" id="ARBA00022723"/>
    </source>
</evidence>
<dbReference type="SUPFAM" id="SSF51658">
    <property type="entry name" value="Xylose isomerase-like"/>
    <property type="match status" value="1"/>
</dbReference>
<keyword evidence="5 8" id="KW-0413">Isomerase</keyword>
<keyword evidence="3 8" id="KW-0859">Xylose metabolism</keyword>
<reference evidence="9 11" key="1">
    <citation type="submission" date="2023-03" db="EMBL/GenBank/DDBJ databases">
        <title>High-quality genome of Scylla paramamosain provides insights in environmental adaptation.</title>
        <authorList>
            <person name="Zhang L."/>
        </authorList>
    </citation>
    <scope>NUCLEOTIDE SEQUENCE [LARGE SCALE GENOMIC DNA]</scope>
    <source>
        <strain evidence="9">LZ_2023a</strain>
        <tissue evidence="9">Muscle</tissue>
    </source>
</reference>
<sequence>MNKYFPGLGRVEYRPDAGPEETLVFRHYNASETVHGRPMEEWLRFSVCYFNTFRYLGQEGHFGDSTHQYPFEEGPQSFDKYKRRLVAAFEFFHKLGVKYYSVSDRDLAPEGDSFDDTGAHLEEAVSLAADLQKQTGVRPLYFGCDLFSHPRYMHGAAANPDAHVFAYACAQVKRGLEAAKRLGAENFVFFHPRDGYESLLQRQPLRDASHLAQLYRMAAAYRDKLGYKGQLLVQPRHAGPRRHQYEADAAAAMHLLRHFGLDKQYKLNIRPASARLQGREADHDVQMAAAYNMLGSVDAADAFPAPDGAASDLCSYDVRDATLVMKCVLEMGGLGQGGVTLGGRLRRGSVEPKDLFEGHVLAMDTFARALRNAARLISEGVFSRSMQQRYASYKSGLGERIEKGAATLEECEEYVRKCGEPQTTSGRHEHFQAVFNHYVFPPRQ</sequence>
<evidence type="ECO:0000313" key="10">
    <source>
        <dbReference type="EMBL" id="KAK8379950.1"/>
    </source>
</evidence>
<protein>
    <recommendedName>
        <fullName evidence="2 8">Xylose isomerase</fullName>
        <ecNumber evidence="2 8">5.3.1.5</ecNumber>
    </recommendedName>
</protein>
<dbReference type="AlphaFoldDB" id="A0AAW0SWZ0"/>
<organism evidence="9 11">
    <name type="scientific">Scylla paramamosain</name>
    <name type="common">Mud crab</name>
    <dbReference type="NCBI Taxonomy" id="85552"/>
    <lineage>
        <taxon>Eukaryota</taxon>
        <taxon>Metazoa</taxon>
        <taxon>Ecdysozoa</taxon>
        <taxon>Arthropoda</taxon>
        <taxon>Crustacea</taxon>
        <taxon>Multicrustacea</taxon>
        <taxon>Malacostraca</taxon>
        <taxon>Eumalacostraca</taxon>
        <taxon>Eucarida</taxon>
        <taxon>Decapoda</taxon>
        <taxon>Pleocyemata</taxon>
        <taxon>Brachyura</taxon>
        <taxon>Eubrachyura</taxon>
        <taxon>Portunoidea</taxon>
        <taxon>Portunidae</taxon>
        <taxon>Portuninae</taxon>
        <taxon>Scylla</taxon>
    </lineage>
</organism>
<dbReference type="Proteomes" id="UP001487740">
    <property type="component" value="Unassembled WGS sequence"/>
</dbReference>
<dbReference type="PRINTS" id="PR00688">
    <property type="entry name" value="XYLOSISMRASE"/>
</dbReference>
<dbReference type="EMBL" id="JARAKH010000043">
    <property type="protein sequence ID" value="KAK8379950.1"/>
    <property type="molecule type" value="Genomic_DNA"/>
</dbReference>
<comment type="catalytic activity">
    <reaction evidence="7 8">
        <text>alpha-D-xylose = alpha-D-xylulofuranose</text>
        <dbReference type="Rhea" id="RHEA:22816"/>
        <dbReference type="ChEBI" id="CHEBI:28518"/>
        <dbReference type="ChEBI" id="CHEBI:188998"/>
        <dbReference type="EC" id="5.3.1.5"/>
    </reaction>
</comment>
<dbReference type="PROSITE" id="PS51415">
    <property type="entry name" value="XYLOSE_ISOMERASE"/>
    <property type="match status" value="1"/>
</dbReference>
<evidence type="ECO:0000256" key="3">
    <source>
        <dbReference type="ARBA" id="ARBA00022629"/>
    </source>
</evidence>
<dbReference type="HAMAP" id="MF_00455">
    <property type="entry name" value="Xylose_isom_A"/>
    <property type="match status" value="1"/>
</dbReference>
<dbReference type="GO" id="GO:0046872">
    <property type="term" value="F:metal ion binding"/>
    <property type="evidence" value="ECO:0007669"/>
    <property type="project" value="UniProtKB-KW"/>
</dbReference>
<accession>A0AAW0SWZ0</accession>
<comment type="caution">
    <text evidence="9">The sequence shown here is derived from an EMBL/GenBank/DDBJ whole genome shotgun (WGS) entry which is preliminary data.</text>
</comment>
<evidence type="ECO:0000313" key="11">
    <source>
        <dbReference type="Proteomes" id="UP001487740"/>
    </source>
</evidence>
<evidence type="ECO:0000256" key="5">
    <source>
        <dbReference type="ARBA" id="ARBA00023235"/>
    </source>
</evidence>
<dbReference type="EC" id="5.3.1.5" evidence="2 8"/>
<evidence type="ECO:0000256" key="2">
    <source>
        <dbReference type="ARBA" id="ARBA00011958"/>
    </source>
</evidence>
<keyword evidence="6 8" id="KW-0119">Carbohydrate metabolism</keyword>
<dbReference type="InterPro" id="IPR001998">
    <property type="entry name" value="Xylose_isomerase"/>
</dbReference>
<keyword evidence="4 8" id="KW-0479">Metal-binding</keyword>
<dbReference type="InterPro" id="IPR036237">
    <property type="entry name" value="Xyl_isomerase-like_sf"/>
</dbReference>
<name>A0AAW0SWZ0_SCYPA</name>
<gene>
    <name evidence="9" type="ORF">O3P69_019552</name>
    <name evidence="10" type="ORF">O3P69_019767</name>
</gene>
<evidence type="ECO:0000313" key="9">
    <source>
        <dbReference type="EMBL" id="KAK8379651.1"/>
    </source>
</evidence>
<dbReference type="GO" id="GO:0009045">
    <property type="term" value="F:xylose isomerase activity"/>
    <property type="evidence" value="ECO:0007669"/>
    <property type="project" value="UniProtKB-EC"/>
</dbReference>
<keyword evidence="11" id="KW-1185">Reference proteome</keyword>
<dbReference type="Gene3D" id="3.20.20.150">
    <property type="entry name" value="Divalent-metal-dependent TIM barrel enzymes"/>
    <property type="match status" value="1"/>
</dbReference>
<evidence type="ECO:0000256" key="7">
    <source>
        <dbReference type="ARBA" id="ARBA00033659"/>
    </source>
</evidence>
<evidence type="ECO:0000256" key="6">
    <source>
        <dbReference type="ARBA" id="ARBA00023277"/>
    </source>
</evidence>
<dbReference type="EMBL" id="JARAKH010000043">
    <property type="protein sequence ID" value="KAK8379651.1"/>
    <property type="molecule type" value="Genomic_DNA"/>
</dbReference>
<dbReference type="PANTHER" id="PTHR48408">
    <property type="match status" value="1"/>
</dbReference>
<comment type="similarity">
    <text evidence="1 8">Belongs to the xylose isomerase family.</text>
</comment>